<keyword evidence="4" id="KW-1185">Reference proteome</keyword>
<sequence>MPNWIKRIPWLVWALAGVAWTGLAIWELSQPASVDDHLDEAIRLLVGVAITAAAIGLVRPFQNKHRDSATGPAQERGHGTADLD</sequence>
<dbReference type="AlphaFoldDB" id="A0A5S4GWW5"/>
<evidence type="ECO:0000313" key="3">
    <source>
        <dbReference type="EMBL" id="TMR37468.1"/>
    </source>
</evidence>
<feature type="transmembrane region" description="Helical" evidence="2">
    <location>
        <begin position="41"/>
        <end position="58"/>
    </location>
</feature>
<gene>
    <name evidence="3" type="ORF">ETD85_07715</name>
</gene>
<reference evidence="3 4" key="1">
    <citation type="submission" date="2019-05" db="EMBL/GenBank/DDBJ databases">
        <title>Draft genome sequence of Nonomuraea zeae DSM 100528.</title>
        <authorList>
            <person name="Saricaoglu S."/>
            <person name="Isik K."/>
        </authorList>
    </citation>
    <scope>NUCLEOTIDE SEQUENCE [LARGE SCALE GENOMIC DNA]</scope>
    <source>
        <strain evidence="3 4">DSM 100528</strain>
    </source>
</reference>
<keyword evidence="2" id="KW-0812">Transmembrane</keyword>
<dbReference type="EMBL" id="VCKX01000016">
    <property type="protein sequence ID" value="TMR37468.1"/>
    <property type="molecule type" value="Genomic_DNA"/>
</dbReference>
<organism evidence="3 4">
    <name type="scientific">Nonomuraea zeae</name>
    <dbReference type="NCBI Taxonomy" id="1642303"/>
    <lineage>
        <taxon>Bacteria</taxon>
        <taxon>Bacillati</taxon>
        <taxon>Actinomycetota</taxon>
        <taxon>Actinomycetes</taxon>
        <taxon>Streptosporangiales</taxon>
        <taxon>Streptosporangiaceae</taxon>
        <taxon>Nonomuraea</taxon>
    </lineage>
</organism>
<dbReference type="OrthoDB" id="9963077at2"/>
<accession>A0A5S4GWW5</accession>
<keyword evidence="2" id="KW-1133">Transmembrane helix</keyword>
<feature type="compositionally biased region" description="Basic and acidic residues" evidence="1">
    <location>
        <begin position="75"/>
        <end position="84"/>
    </location>
</feature>
<comment type="caution">
    <text evidence="3">The sequence shown here is derived from an EMBL/GenBank/DDBJ whole genome shotgun (WGS) entry which is preliminary data.</text>
</comment>
<name>A0A5S4GWW5_9ACTN</name>
<proteinExistence type="predicted"/>
<dbReference type="Proteomes" id="UP000306628">
    <property type="component" value="Unassembled WGS sequence"/>
</dbReference>
<evidence type="ECO:0000313" key="4">
    <source>
        <dbReference type="Proteomes" id="UP000306628"/>
    </source>
</evidence>
<feature type="region of interest" description="Disordered" evidence="1">
    <location>
        <begin position="64"/>
        <end position="84"/>
    </location>
</feature>
<evidence type="ECO:0000256" key="2">
    <source>
        <dbReference type="SAM" id="Phobius"/>
    </source>
</evidence>
<evidence type="ECO:0000256" key="1">
    <source>
        <dbReference type="SAM" id="MobiDB-lite"/>
    </source>
</evidence>
<keyword evidence="2" id="KW-0472">Membrane</keyword>
<protein>
    <submittedName>
        <fullName evidence="3">Uncharacterized protein</fullName>
    </submittedName>
</protein>
<dbReference type="RefSeq" id="WP_138688917.1">
    <property type="nucleotide sequence ID" value="NZ_JBHSAZ010000089.1"/>
</dbReference>